<protein>
    <submittedName>
        <fullName evidence="1">Uncharacterized protein</fullName>
    </submittedName>
</protein>
<accession>A0A8H4LY75</accession>
<organism evidence="1 2">
    <name type="scientific">Ophiocordyceps sinensis</name>
    <dbReference type="NCBI Taxonomy" id="72228"/>
    <lineage>
        <taxon>Eukaryota</taxon>
        <taxon>Fungi</taxon>
        <taxon>Dikarya</taxon>
        <taxon>Ascomycota</taxon>
        <taxon>Pezizomycotina</taxon>
        <taxon>Sordariomycetes</taxon>
        <taxon>Hypocreomycetidae</taxon>
        <taxon>Hypocreales</taxon>
        <taxon>Ophiocordycipitaceae</taxon>
        <taxon>Ophiocordyceps</taxon>
    </lineage>
</organism>
<proteinExistence type="predicted"/>
<evidence type="ECO:0000313" key="2">
    <source>
        <dbReference type="Proteomes" id="UP000557566"/>
    </source>
</evidence>
<dbReference type="EMBL" id="JAAVMX010000005">
    <property type="protein sequence ID" value="KAF4507810.1"/>
    <property type="molecule type" value="Genomic_DNA"/>
</dbReference>
<keyword evidence="2" id="KW-1185">Reference proteome</keyword>
<dbReference type="OrthoDB" id="3549294at2759"/>
<evidence type="ECO:0000313" key="1">
    <source>
        <dbReference type="EMBL" id="KAF4507810.1"/>
    </source>
</evidence>
<sequence>MSWSNSQATSSRVATSTPVSSLLVAQDDDILIPSSSQVRQTFHDGRETWQYFLGEAIDMPPGLWPAGTLDPYITLSDVPALPANLPQSEFLYGRPGWKMRRCKAGQHDMWTLQVVPGHRVSIRLRIPEPRFVATSFSRNPHRVF</sequence>
<name>A0A8H4LY75_9HYPO</name>
<dbReference type="Proteomes" id="UP000557566">
    <property type="component" value="Unassembled WGS sequence"/>
</dbReference>
<reference evidence="1 2" key="1">
    <citation type="journal article" date="2020" name="Genome Biol. Evol.">
        <title>A new high-quality draft genome assembly of the Chinese cordyceps Ophiocordyceps sinensis.</title>
        <authorList>
            <person name="Shu R."/>
            <person name="Zhang J."/>
            <person name="Meng Q."/>
            <person name="Zhang H."/>
            <person name="Zhou G."/>
            <person name="Li M."/>
            <person name="Wu P."/>
            <person name="Zhao Y."/>
            <person name="Chen C."/>
            <person name="Qin Q."/>
        </authorList>
    </citation>
    <scope>NUCLEOTIDE SEQUENCE [LARGE SCALE GENOMIC DNA]</scope>
    <source>
        <strain evidence="1 2">IOZ07</strain>
    </source>
</reference>
<comment type="caution">
    <text evidence="1">The sequence shown here is derived from an EMBL/GenBank/DDBJ whole genome shotgun (WGS) entry which is preliminary data.</text>
</comment>
<dbReference type="AlphaFoldDB" id="A0A8H4LY75"/>
<gene>
    <name evidence="1" type="ORF">G6O67_004271</name>
</gene>